<name>A0A9D2Q2A2_9FIRM</name>
<evidence type="ECO:0000313" key="1">
    <source>
        <dbReference type="EMBL" id="HJC71564.1"/>
    </source>
</evidence>
<comment type="caution">
    <text evidence="1">The sequence shown here is derived from an EMBL/GenBank/DDBJ whole genome shotgun (WGS) entry which is preliminary data.</text>
</comment>
<evidence type="ECO:0000313" key="2">
    <source>
        <dbReference type="Proteomes" id="UP000823918"/>
    </source>
</evidence>
<dbReference type="EMBL" id="DWWA01000010">
    <property type="protein sequence ID" value="HJC71564.1"/>
    <property type="molecule type" value="Genomic_DNA"/>
</dbReference>
<dbReference type="Proteomes" id="UP000823918">
    <property type="component" value="Unassembled WGS sequence"/>
</dbReference>
<accession>A0A9D2Q2A2</accession>
<proteinExistence type="predicted"/>
<dbReference type="AlphaFoldDB" id="A0A9D2Q2A2"/>
<sequence length="151" mass="16636">MAQQGGTITLPETLVMPETDATMQTDFSGGQLSGVFKTINSQQTKYFKQNGSVTITISGESSQEGTKYTDAYINLWKKGDKTTTYIETIHFTLDGTPYTYTFENLDPASEYRIGITYNDVPRYKMTGSFVITGVTAENNDDEAASDSTQEA</sequence>
<reference evidence="1" key="2">
    <citation type="submission" date="2021-04" db="EMBL/GenBank/DDBJ databases">
        <authorList>
            <person name="Gilroy R."/>
        </authorList>
    </citation>
    <scope>NUCLEOTIDE SEQUENCE</scope>
    <source>
        <strain evidence="1">5933</strain>
    </source>
</reference>
<reference evidence="1" key="1">
    <citation type="journal article" date="2021" name="PeerJ">
        <title>Extensive microbial diversity within the chicken gut microbiome revealed by metagenomics and culture.</title>
        <authorList>
            <person name="Gilroy R."/>
            <person name="Ravi A."/>
            <person name="Getino M."/>
            <person name="Pursley I."/>
            <person name="Horton D.L."/>
            <person name="Alikhan N.F."/>
            <person name="Baker D."/>
            <person name="Gharbi K."/>
            <person name="Hall N."/>
            <person name="Watson M."/>
            <person name="Adriaenssens E.M."/>
            <person name="Foster-Nyarko E."/>
            <person name="Jarju S."/>
            <person name="Secka A."/>
            <person name="Antonio M."/>
            <person name="Oren A."/>
            <person name="Chaudhuri R.R."/>
            <person name="La Ragione R."/>
            <person name="Hildebrand F."/>
            <person name="Pallen M.J."/>
        </authorList>
    </citation>
    <scope>NUCLEOTIDE SEQUENCE</scope>
    <source>
        <strain evidence="1">5933</strain>
    </source>
</reference>
<organism evidence="1 2">
    <name type="scientific">Candidatus Ruthenibacterium merdavium</name>
    <dbReference type="NCBI Taxonomy" id="2838752"/>
    <lineage>
        <taxon>Bacteria</taxon>
        <taxon>Bacillati</taxon>
        <taxon>Bacillota</taxon>
        <taxon>Clostridia</taxon>
        <taxon>Eubacteriales</taxon>
        <taxon>Oscillospiraceae</taxon>
        <taxon>Ruthenibacterium</taxon>
    </lineage>
</organism>
<protein>
    <submittedName>
        <fullName evidence="1">Uncharacterized protein</fullName>
    </submittedName>
</protein>
<gene>
    <name evidence="1" type="ORF">H9698_02060</name>
</gene>